<keyword evidence="3" id="KW-1185">Reference proteome</keyword>
<keyword evidence="1" id="KW-0732">Signal</keyword>
<comment type="caution">
    <text evidence="2">The sequence shown here is derived from an EMBL/GenBank/DDBJ whole genome shotgun (WGS) entry which is preliminary data.</text>
</comment>
<organism evidence="2 3">
    <name type="scientific">Triparma laevis f. longispina</name>
    <dbReference type="NCBI Taxonomy" id="1714387"/>
    <lineage>
        <taxon>Eukaryota</taxon>
        <taxon>Sar</taxon>
        <taxon>Stramenopiles</taxon>
        <taxon>Ochrophyta</taxon>
        <taxon>Bolidophyceae</taxon>
        <taxon>Parmales</taxon>
        <taxon>Triparmaceae</taxon>
        <taxon>Triparma</taxon>
    </lineage>
</organism>
<sequence length="272" mass="30087">MKFIVLTSLALGLSSADVVTVVPGGSLIPHECILEVSNKDVVSNDKMLAMLPEHCTDSAKDLQFGTQQIYAQDAHLQNTAGLWTNFTGDWIVPPLPSSHDGQVDYHWTGFKSSQPEMGYPVLQPVLQYGQTMQAKWQLQSWYVWGNGGKAVTGPAVDINEGDKLTTYMSFDDDSQTWTVYGKNEASGEESILTITKDALGCDCDFEWAMIVHETIGKKTGYCDDYPADSSGITYTNTRLDGEAVDWTTRVQKTECGEAVNVEDDKVEFTWKN</sequence>
<evidence type="ECO:0000313" key="2">
    <source>
        <dbReference type="EMBL" id="GMI07969.1"/>
    </source>
</evidence>
<accession>A0A9W7FAU8</accession>
<proteinExistence type="predicted"/>
<feature type="chain" id="PRO_5040902567" evidence="1">
    <location>
        <begin position="17"/>
        <end position="272"/>
    </location>
</feature>
<dbReference type="EMBL" id="BRXW01000116">
    <property type="protein sequence ID" value="GMI07969.1"/>
    <property type="molecule type" value="Genomic_DNA"/>
</dbReference>
<evidence type="ECO:0000256" key="1">
    <source>
        <dbReference type="SAM" id="SignalP"/>
    </source>
</evidence>
<evidence type="ECO:0000313" key="3">
    <source>
        <dbReference type="Proteomes" id="UP001165122"/>
    </source>
</evidence>
<protein>
    <submittedName>
        <fullName evidence="2">Uncharacterized protein</fullName>
    </submittedName>
</protein>
<reference evidence="3" key="1">
    <citation type="journal article" date="2023" name="Commun. Biol.">
        <title>Genome analysis of Parmales, the sister group of diatoms, reveals the evolutionary specialization of diatoms from phago-mixotrophs to photoautotrophs.</title>
        <authorList>
            <person name="Ban H."/>
            <person name="Sato S."/>
            <person name="Yoshikawa S."/>
            <person name="Yamada K."/>
            <person name="Nakamura Y."/>
            <person name="Ichinomiya M."/>
            <person name="Sato N."/>
            <person name="Blanc-Mathieu R."/>
            <person name="Endo H."/>
            <person name="Kuwata A."/>
            <person name="Ogata H."/>
        </authorList>
    </citation>
    <scope>NUCLEOTIDE SEQUENCE [LARGE SCALE GENOMIC DNA]</scope>
    <source>
        <strain evidence="3">NIES 3700</strain>
    </source>
</reference>
<feature type="signal peptide" evidence="1">
    <location>
        <begin position="1"/>
        <end position="16"/>
    </location>
</feature>
<dbReference type="Proteomes" id="UP001165122">
    <property type="component" value="Unassembled WGS sequence"/>
</dbReference>
<dbReference type="OrthoDB" id="190326at2759"/>
<gene>
    <name evidence="2" type="ORF">TrLO_g84</name>
</gene>
<dbReference type="AlphaFoldDB" id="A0A9W7FAU8"/>
<name>A0A9W7FAU8_9STRA</name>